<dbReference type="InterPro" id="IPR036944">
    <property type="entry name" value="PPIase_FKBP_N_sf"/>
</dbReference>
<reference evidence="9" key="2">
    <citation type="journal article" date="2021" name="PeerJ">
        <title>Extensive microbial diversity within the chicken gut microbiome revealed by metagenomics and culture.</title>
        <authorList>
            <person name="Gilroy R."/>
            <person name="Ravi A."/>
            <person name="Getino M."/>
            <person name="Pursley I."/>
            <person name="Horton D.L."/>
            <person name="Alikhan N.F."/>
            <person name="Baker D."/>
            <person name="Gharbi K."/>
            <person name="Hall N."/>
            <person name="Watson M."/>
            <person name="Adriaenssens E.M."/>
            <person name="Foster-Nyarko E."/>
            <person name="Jarju S."/>
            <person name="Secka A."/>
            <person name="Antonio M."/>
            <person name="Oren A."/>
            <person name="Chaudhuri R.R."/>
            <person name="La Ragione R."/>
            <person name="Hildebrand F."/>
            <person name="Pallen M.J."/>
        </authorList>
    </citation>
    <scope>NUCLEOTIDE SEQUENCE</scope>
    <source>
        <strain evidence="9">G3-8215</strain>
    </source>
</reference>
<gene>
    <name evidence="9" type="ORF">IAB75_07385</name>
</gene>
<dbReference type="InterPro" id="IPR001179">
    <property type="entry name" value="PPIase_FKBP_dom"/>
</dbReference>
<proteinExistence type="inferred from homology"/>
<evidence type="ECO:0000256" key="3">
    <source>
        <dbReference type="ARBA" id="ARBA00022729"/>
    </source>
</evidence>
<organism evidence="9 10">
    <name type="scientific">Candidatus Cryptobacteroides avicola</name>
    <dbReference type="NCBI Taxonomy" id="2840757"/>
    <lineage>
        <taxon>Bacteria</taxon>
        <taxon>Pseudomonadati</taxon>
        <taxon>Bacteroidota</taxon>
        <taxon>Bacteroidia</taxon>
        <taxon>Bacteroidales</taxon>
        <taxon>Candidatus Cryptobacteroides</taxon>
    </lineage>
</organism>
<dbReference type="AlphaFoldDB" id="A0A940DT37"/>
<dbReference type="FunFam" id="3.10.50.40:FF:000045">
    <property type="entry name" value="Peptidyl-prolyl cis-trans isomerase"/>
    <property type="match status" value="1"/>
</dbReference>
<feature type="domain" description="PPIase FKBP-type" evidence="8">
    <location>
        <begin position="115"/>
        <end position="201"/>
    </location>
</feature>
<evidence type="ECO:0000313" key="9">
    <source>
        <dbReference type="EMBL" id="MBO8483919.1"/>
    </source>
</evidence>
<dbReference type="PANTHER" id="PTHR43811:SF19">
    <property type="entry name" value="39 KDA FK506-BINDING NUCLEAR PROTEIN"/>
    <property type="match status" value="1"/>
</dbReference>
<dbReference type="GO" id="GO:0003755">
    <property type="term" value="F:peptidyl-prolyl cis-trans isomerase activity"/>
    <property type="evidence" value="ECO:0007669"/>
    <property type="project" value="UniProtKB-UniRule"/>
</dbReference>
<protein>
    <recommendedName>
        <fullName evidence="7">Peptidyl-prolyl cis-trans isomerase</fullName>
        <ecNumber evidence="7">5.2.1.8</ecNumber>
    </recommendedName>
</protein>
<evidence type="ECO:0000256" key="7">
    <source>
        <dbReference type="RuleBase" id="RU003915"/>
    </source>
</evidence>
<comment type="catalytic activity">
    <reaction evidence="1 6 7">
        <text>[protein]-peptidylproline (omega=180) = [protein]-peptidylproline (omega=0)</text>
        <dbReference type="Rhea" id="RHEA:16237"/>
        <dbReference type="Rhea" id="RHEA-COMP:10747"/>
        <dbReference type="Rhea" id="RHEA-COMP:10748"/>
        <dbReference type="ChEBI" id="CHEBI:83833"/>
        <dbReference type="ChEBI" id="CHEBI:83834"/>
        <dbReference type="EC" id="5.2.1.8"/>
    </reaction>
</comment>
<dbReference type="PANTHER" id="PTHR43811">
    <property type="entry name" value="FKBP-TYPE PEPTIDYL-PROLYL CIS-TRANS ISOMERASE FKPA"/>
    <property type="match status" value="1"/>
</dbReference>
<accession>A0A940DT37</accession>
<name>A0A940DT37_9BACT</name>
<reference evidence="9" key="1">
    <citation type="submission" date="2020-10" db="EMBL/GenBank/DDBJ databases">
        <authorList>
            <person name="Gilroy R."/>
        </authorList>
    </citation>
    <scope>NUCLEOTIDE SEQUENCE</scope>
    <source>
        <strain evidence="9">G3-8215</strain>
    </source>
</reference>
<dbReference type="GO" id="GO:0006457">
    <property type="term" value="P:protein folding"/>
    <property type="evidence" value="ECO:0007669"/>
    <property type="project" value="InterPro"/>
</dbReference>
<dbReference type="EC" id="5.2.1.8" evidence="7"/>
<dbReference type="InterPro" id="IPR046357">
    <property type="entry name" value="PPIase_dom_sf"/>
</dbReference>
<dbReference type="Pfam" id="PF00254">
    <property type="entry name" value="FKBP_C"/>
    <property type="match status" value="1"/>
</dbReference>
<evidence type="ECO:0000256" key="6">
    <source>
        <dbReference type="PROSITE-ProRule" id="PRU00277"/>
    </source>
</evidence>
<dbReference type="PROSITE" id="PS50059">
    <property type="entry name" value="FKBP_PPIASE"/>
    <property type="match status" value="1"/>
</dbReference>
<dbReference type="InterPro" id="IPR000774">
    <property type="entry name" value="PPIase_FKBP_N"/>
</dbReference>
<dbReference type="Gene3D" id="1.10.287.460">
    <property type="entry name" value="Peptidyl-prolyl cis-trans isomerase, FKBP-type, N-terminal domain"/>
    <property type="match status" value="1"/>
</dbReference>
<dbReference type="NCBIfam" id="NF008602">
    <property type="entry name" value="PRK11570.1"/>
    <property type="match status" value="1"/>
</dbReference>
<evidence type="ECO:0000256" key="2">
    <source>
        <dbReference type="ARBA" id="ARBA00006577"/>
    </source>
</evidence>
<dbReference type="SUPFAM" id="SSF54534">
    <property type="entry name" value="FKBP-like"/>
    <property type="match status" value="1"/>
</dbReference>
<comment type="similarity">
    <text evidence="2 7">Belongs to the FKBP-type PPIase family.</text>
</comment>
<evidence type="ECO:0000259" key="8">
    <source>
        <dbReference type="PROSITE" id="PS50059"/>
    </source>
</evidence>
<keyword evidence="4 6" id="KW-0697">Rotamase</keyword>
<dbReference type="Pfam" id="PF01346">
    <property type="entry name" value="FKBP_N"/>
    <property type="match status" value="1"/>
</dbReference>
<evidence type="ECO:0000256" key="4">
    <source>
        <dbReference type="ARBA" id="ARBA00023110"/>
    </source>
</evidence>
<dbReference type="EMBL" id="JADILV010000048">
    <property type="protein sequence ID" value="MBO8483919.1"/>
    <property type="molecule type" value="Genomic_DNA"/>
</dbReference>
<evidence type="ECO:0000313" key="10">
    <source>
        <dbReference type="Proteomes" id="UP000725002"/>
    </source>
</evidence>
<dbReference type="Gene3D" id="3.10.50.40">
    <property type="match status" value="1"/>
</dbReference>
<comment type="caution">
    <text evidence="9">The sequence shown here is derived from an EMBL/GenBank/DDBJ whole genome shotgun (WGS) entry which is preliminary data.</text>
</comment>
<evidence type="ECO:0000256" key="5">
    <source>
        <dbReference type="ARBA" id="ARBA00023235"/>
    </source>
</evidence>
<keyword evidence="3" id="KW-0732">Signal</keyword>
<evidence type="ECO:0000256" key="1">
    <source>
        <dbReference type="ARBA" id="ARBA00000971"/>
    </source>
</evidence>
<sequence length="201" mass="21557">MDKNSYALGMSIAHNMVSSGIKEVSFDDFMAGLKAVLAGETPAVSFDEAAKLLDKYFAEIEQKQKAEAAALGAAMKKEGEEFLAENAGKEGVVTLPSGLQYKVIAEGTGRKPGLKDKVRCHYCGTFVDGTKFDSSYDRGEAAVFGVNQVIAGWTEALQLMPAGSKWELYIPYNLGYGEHGAPGSIPPYSALVFTVELLEVL</sequence>
<keyword evidence="5 6" id="KW-0413">Isomerase</keyword>
<dbReference type="Proteomes" id="UP000725002">
    <property type="component" value="Unassembled WGS sequence"/>
</dbReference>